<evidence type="ECO:0000313" key="1">
    <source>
        <dbReference type="EMBL" id="KAL2841937.1"/>
    </source>
</evidence>
<keyword evidence="2" id="KW-1185">Reference proteome</keyword>
<reference evidence="1 2" key="1">
    <citation type="submission" date="2024-07" db="EMBL/GenBank/DDBJ databases">
        <title>Section-level genome sequencing and comparative genomics of Aspergillus sections Usti and Cavernicolus.</title>
        <authorList>
            <consortium name="Lawrence Berkeley National Laboratory"/>
            <person name="Nybo J.L."/>
            <person name="Vesth T.C."/>
            <person name="Theobald S."/>
            <person name="Frisvad J.C."/>
            <person name="Larsen T.O."/>
            <person name="Kjaerboelling I."/>
            <person name="Rothschild-Mancinelli K."/>
            <person name="Lyhne E.K."/>
            <person name="Kogle M.E."/>
            <person name="Barry K."/>
            <person name="Clum A."/>
            <person name="Na H."/>
            <person name="Ledsgaard L."/>
            <person name="Lin J."/>
            <person name="Lipzen A."/>
            <person name="Kuo A."/>
            <person name="Riley R."/>
            <person name="Mondo S."/>
            <person name="LaButti K."/>
            <person name="Haridas S."/>
            <person name="Pangalinan J."/>
            <person name="Salamov A.A."/>
            <person name="Simmons B.A."/>
            <person name="Magnuson J.K."/>
            <person name="Chen J."/>
            <person name="Drula E."/>
            <person name="Henrissat B."/>
            <person name="Wiebenga A."/>
            <person name="Lubbers R.J."/>
            <person name="Gomes A.C."/>
            <person name="Macurrencykelacurrency M.R."/>
            <person name="Stajich J."/>
            <person name="Grigoriev I.V."/>
            <person name="Mortensen U.H."/>
            <person name="De vries R.P."/>
            <person name="Baker S.E."/>
            <person name="Andersen M.R."/>
        </authorList>
    </citation>
    <scope>NUCLEOTIDE SEQUENCE [LARGE SCALE GENOMIC DNA]</scope>
    <source>
        <strain evidence="1 2">CBS 756.74</strain>
    </source>
</reference>
<dbReference type="RefSeq" id="XP_070894805.1">
    <property type="nucleotide sequence ID" value="XM_071046803.1"/>
</dbReference>
<organism evidence="1 2">
    <name type="scientific">Aspergillus pseudodeflectus</name>
    <dbReference type="NCBI Taxonomy" id="176178"/>
    <lineage>
        <taxon>Eukaryota</taxon>
        <taxon>Fungi</taxon>
        <taxon>Dikarya</taxon>
        <taxon>Ascomycota</taxon>
        <taxon>Pezizomycotina</taxon>
        <taxon>Eurotiomycetes</taxon>
        <taxon>Eurotiomycetidae</taxon>
        <taxon>Eurotiales</taxon>
        <taxon>Aspergillaceae</taxon>
        <taxon>Aspergillus</taxon>
        <taxon>Aspergillus subgen. Nidulantes</taxon>
    </lineage>
</organism>
<sequence length="147" mass="16806">MKSQAARGCIVAGFQSTYKEINPTPHWLLVHEARERGRTEILEDLLRRVEEMGIDGKEEPCWIAKDYKTVPKEGLNYAFVSIMPQDATLDRAVQNDYQISNQYNGFGVFMGPLELLVSVLEEWEKPDSNGAPLDVEAMYRKACRPRK</sequence>
<dbReference type="EMBL" id="JBFXLR010000054">
    <property type="protein sequence ID" value="KAL2841937.1"/>
    <property type="molecule type" value="Genomic_DNA"/>
</dbReference>
<protein>
    <recommendedName>
        <fullName evidence="3">YCII-related domain-containing protein</fullName>
    </recommendedName>
</protein>
<proteinExistence type="predicted"/>
<dbReference type="GeneID" id="98161967"/>
<accession>A0ABR4JQ71</accession>
<comment type="caution">
    <text evidence="1">The sequence shown here is derived from an EMBL/GenBank/DDBJ whole genome shotgun (WGS) entry which is preliminary data.</text>
</comment>
<evidence type="ECO:0008006" key="3">
    <source>
        <dbReference type="Google" id="ProtNLM"/>
    </source>
</evidence>
<dbReference type="Proteomes" id="UP001610444">
    <property type="component" value="Unassembled WGS sequence"/>
</dbReference>
<gene>
    <name evidence="1" type="ORF">BJX68DRAFT_270878</name>
</gene>
<evidence type="ECO:0000313" key="2">
    <source>
        <dbReference type="Proteomes" id="UP001610444"/>
    </source>
</evidence>
<name>A0ABR4JQ71_9EURO</name>